<dbReference type="SUPFAM" id="SSF51445">
    <property type="entry name" value="(Trans)glycosidases"/>
    <property type="match status" value="1"/>
</dbReference>
<protein>
    <submittedName>
        <fullName evidence="6">Glycoside hydrolase superfamily</fullName>
    </submittedName>
</protein>
<evidence type="ECO:0000259" key="5">
    <source>
        <dbReference type="SMART" id="SM00642"/>
    </source>
</evidence>
<dbReference type="InterPro" id="IPR017853">
    <property type="entry name" value="GH"/>
</dbReference>
<dbReference type="PANTHER" id="PTHR10357:SF232">
    <property type="entry name" value="GLYCOSYL HYDROLASE FAMILY 13 CATALYTIC DOMAIN-CONTAINING PROTEIN"/>
    <property type="match status" value="1"/>
</dbReference>
<keyword evidence="4" id="KW-0462">Maltose metabolism</keyword>
<dbReference type="GO" id="GO:0004574">
    <property type="term" value="F:oligo-1,6-glucosidase activity"/>
    <property type="evidence" value="ECO:0007669"/>
    <property type="project" value="TreeGrafter"/>
</dbReference>
<evidence type="ECO:0000256" key="2">
    <source>
        <dbReference type="ARBA" id="ARBA00022801"/>
    </source>
</evidence>
<dbReference type="SMART" id="SM00642">
    <property type="entry name" value="Aamy"/>
    <property type="match status" value="1"/>
</dbReference>
<dbReference type="InterPro" id="IPR006047">
    <property type="entry name" value="GH13_cat_dom"/>
</dbReference>
<comment type="caution">
    <text evidence="6">The sequence shown here is derived from an EMBL/GenBank/DDBJ whole genome shotgun (WGS) entry which is preliminary data.</text>
</comment>
<dbReference type="GO" id="GO:0004575">
    <property type="term" value="F:sucrose alpha-glucosidase activity"/>
    <property type="evidence" value="ECO:0007669"/>
    <property type="project" value="TreeGrafter"/>
</dbReference>
<keyword evidence="7" id="KW-1185">Reference proteome</keyword>
<dbReference type="GO" id="GO:0033934">
    <property type="term" value="F:glucan 1,4-alpha-maltotriohydrolase activity"/>
    <property type="evidence" value="ECO:0007669"/>
    <property type="project" value="TreeGrafter"/>
</dbReference>
<gene>
    <name evidence="6" type="ORF">B0T16DRAFT_31254</name>
</gene>
<dbReference type="InterPro" id="IPR045857">
    <property type="entry name" value="O16G_dom_2"/>
</dbReference>
<accession>A0AA39YR59</accession>
<sequence>MGSNNELVAKKWWKEAVVYQVYPASFLDTNGDGRGDVNGITAKLDYLKALGVDVIWSSPIYNSPQADMGYDISDYKSIYPPYGTLEDVDRLIHELKARDMKLVMDLVVNHTSNEHAWFLESRSSLTNPKRDWYIWKKPKYDASGKRLPPNNWCQCLGEDHSAWIFDETTQEYYFAAFTPEQPDLNWENPEVRAAVHDVLRFWLDRGVAGFRMDVINFISKDQGFPDAPINKPEYPYQPGHMFFANGPRLHEFLREMKHEVLDKYDEVFTVGEMPCVYDEKEIVSIVHHERGFLRMIFHFELVEIDMGGGEIPGDARFSIKKWDIAELRKRVSRWQTVMADNGGWNAIYCENHDQPRSVSHFANDSDEHREYSSKLLSIMETTLCGTLFVYQGEELGMRNVPYDWDPSEYKDIESVNYWELASKVYANDPEKLNRTKRIMRAKARDNGRTPVQWTAESPNAGFCPPNVTPWMRVNTDHTTVNADAQTAPGVPSVYHFWQRQLSLRKQYPEVFIYGRFGLVDEAKTEIFSFVRTAGSGEKWYSVLNFTGRDAIWLPGEKEVAVGKIEWVVGNYDAEGEVKPEIEGGKGVKLRPWEGLLGRVVV</sequence>
<dbReference type="GO" id="GO:0000025">
    <property type="term" value="P:maltose catabolic process"/>
    <property type="evidence" value="ECO:0007669"/>
    <property type="project" value="TreeGrafter"/>
</dbReference>
<evidence type="ECO:0000256" key="3">
    <source>
        <dbReference type="ARBA" id="ARBA00023295"/>
    </source>
</evidence>
<keyword evidence="3" id="KW-0326">Glycosidase</keyword>
<dbReference type="AlphaFoldDB" id="A0AA39YR59"/>
<dbReference type="InterPro" id="IPR013780">
    <property type="entry name" value="Glyco_hydro_b"/>
</dbReference>
<dbReference type="EMBL" id="JAULSV010000001">
    <property type="protein sequence ID" value="KAK0656202.1"/>
    <property type="molecule type" value="Genomic_DNA"/>
</dbReference>
<keyword evidence="2 6" id="KW-0378">Hydrolase</keyword>
<dbReference type="FunFam" id="3.20.20.80:FF:000064">
    <property type="entry name" value="Oligo-1,6-glucosidase"/>
    <property type="match status" value="1"/>
</dbReference>
<comment type="similarity">
    <text evidence="1">Belongs to the glycosyl hydrolase 13 family.</text>
</comment>
<feature type="domain" description="Glycosyl hydrolase family 13 catalytic" evidence="5">
    <location>
        <begin position="20"/>
        <end position="444"/>
    </location>
</feature>
<dbReference type="Gene3D" id="2.60.40.1180">
    <property type="entry name" value="Golgi alpha-mannosidase II"/>
    <property type="match status" value="1"/>
</dbReference>
<proteinExistence type="inferred from homology"/>
<dbReference type="FunFam" id="3.20.20.80:FF:000087">
    <property type="entry name" value="Oligo-1,6-glucosidase IMA1"/>
    <property type="match status" value="1"/>
</dbReference>
<dbReference type="GO" id="GO:0005987">
    <property type="term" value="P:sucrose catabolic process"/>
    <property type="evidence" value="ECO:0007669"/>
    <property type="project" value="TreeGrafter"/>
</dbReference>
<dbReference type="Pfam" id="PF00128">
    <property type="entry name" value="Alpha-amylase"/>
    <property type="match status" value="1"/>
</dbReference>
<dbReference type="PANTHER" id="PTHR10357">
    <property type="entry name" value="ALPHA-AMYLASE FAMILY MEMBER"/>
    <property type="match status" value="1"/>
</dbReference>
<dbReference type="Proteomes" id="UP001174936">
    <property type="component" value="Unassembled WGS sequence"/>
</dbReference>
<reference evidence="6" key="1">
    <citation type="submission" date="2023-06" db="EMBL/GenBank/DDBJ databases">
        <title>Genome-scale phylogeny and comparative genomics of the fungal order Sordariales.</title>
        <authorList>
            <consortium name="Lawrence Berkeley National Laboratory"/>
            <person name="Hensen N."/>
            <person name="Bonometti L."/>
            <person name="Westerberg I."/>
            <person name="Brannstrom I.O."/>
            <person name="Guillou S."/>
            <person name="Cros-Aarteil S."/>
            <person name="Calhoun S."/>
            <person name="Haridas S."/>
            <person name="Kuo A."/>
            <person name="Mondo S."/>
            <person name="Pangilinan J."/>
            <person name="Riley R."/>
            <person name="Labutti K."/>
            <person name="Andreopoulos B."/>
            <person name="Lipzen A."/>
            <person name="Chen C."/>
            <person name="Yanf M."/>
            <person name="Daum C."/>
            <person name="Ng V."/>
            <person name="Clum A."/>
            <person name="Steindorff A."/>
            <person name="Ohm R."/>
            <person name="Martin F."/>
            <person name="Silar P."/>
            <person name="Natvig D."/>
            <person name="Lalanne C."/>
            <person name="Gautier V."/>
            <person name="Ament-Velasquez S.L."/>
            <person name="Kruys A."/>
            <person name="Hutchinson M.I."/>
            <person name="Powell A.J."/>
            <person name="Barry K."/>
            <person name="Miller A.N."/>
            <person name="Grigoriev I.V."/>
            <person name="Debuchy R."/>
            <person name="Gladieux P."/>
            <person name="Thoren M.H."/>
            <person name="Johannesson H."/>
        </authorList>
    </citation>
    <scope>NUCLEOTIDE SEQUENCE</scope>
    <source>
        <strain evidence="6">SMH2532-1</strain>
    </source>
</reference>
<dbReference type="Gene3D" id="3.20.20.80">
    <property type="entry name" value="Glycosidases"/>
    <property type="match status" value="1"/>
</dbReference>
<name>A0AA39YR59_9PEZI</name>
<dbReference type="Gene3D" id="3.90.400.10">
    <property type="entry name" value="Oligo-1,6-glucosidase, Domain 2"/>
    <property type="match status" value="1"/>
</dbReference>
<organism evidence="6 7">
    <name type="scientific">Cercophora newfieldiana</name>
    <dbReference type="NCBI Taxonomy" id="92897"/>
    <lineage>
        <taxon>Eukaryota</taxon>
        <taxon>Fungi</taxon>
        <taxon>Dikarya</taxon>
        <taxon>Ascomycota</taxon>
        <taxon>Pezizomycotina</taxon>
        <taxon>Sordariomycetes</taxon>
        <taxon>Sordariomycetidae</taxon>
        <taxon>Sordariales</taxon>
        <taxon>Lasiosphaeriaceae</taxon>
        <taxon>Cercophora</taxon>
    </lineage>
</organism>
<evidence type="ECO:0000313" key="6">
    <source>
        <dbReference type="EMBL" id="KAK0656202.1"/>
    </source>
</evidence>
<evidence type="ECO:0000313" key="7">
    <source>
        <dbReference type="Proteomes" id="UP001174936"/>
    </source>
</evidence>
<evidence type="ECO:0000256" key="4">
    <source>
        <dbReference type="ARBA" id="ARBA00026248"/>
    </source>
</evidence>
<evidence type="ECO:0000256" key="1">
    <source>
        <dbReference type="ARBA" id="ARBA00008061"/>
    </source>
</evidence>
<dbReference type="CDD" id="cd11333">
    <property type="entry name" value="AmyAc_SI_OligoGlu_DGase"/>
    <property type="match status" value="1"/>
</dbReference>
<dbReference type="GO" id="GO:0004556">
    <property type="term" value="F:alpha-amylase activity"/>
    <property type="evidence" value="ECO:0007669"/>
    <property type="project" value="TreeGrafter"/>
</dbReference>